<dbReference type="PROSITE" id="PS00954">
    <property type="entry name" value="IGP_DEHYDRATASE_1"/>
    <property type="match status" value="1"/>
</dbReference>
<reference evidence="8 9" key="1">
    <citation type="submission" date="2016-10" db="EMBL/GenBank/DDBJ databases">
        <authorList>
            <person name="de Groot N.N."/>
        </authorList>
    </citation>
    <scope>NUCLEOTIDE SEQUENCE [LARGE SCALE GENOMIC DNA]</scope>
    <source>
        <strain evidence="8 9">DSM 8423</strain>
    </source>
</reference>
<dbReference type="InterPro" id="IPR000807">
    <property type="entry name" value="ImidazoleglycerolP_deHydtase"/>
</dbReference>
<proteinExistence type="inferred from homology"/>
<keyword evidence="6" id="KW-0963">Cytoplasm</keyword>
<dbReference type="FunFam" id="3.30.230.40:FF:000001">
    <property type="entry name" value="Imidazoleglycerol-phosphate dehydratase HisB"/>
    <property type="match status" value="1"/>
</dbReference>
<name>A0A1H7UAC4_9BACT</name>
<dbReference type="NCBIfam" id="NF002114">
    <property type="entry name" value="PRK00951.2-4"/>
    <property type="match status" value="1"/>
</dbReference>
<dbReference type="Proteomes" id="UP000198744">
    <property type="component" value="Unassembled WGS sequence"/>
</dbReference>
<dbReference type="NCBIfam" id="NF002111">
    <property type="entry name" value="PRK00951.2-1"/>
    <property type="match status" value="1"/>
</dbReference>
<keyword evidence="3 6" id="KW-0028">Amino-acid biosynthesis</keyword>
<keyword evidence="5 6" id="KW-0456">Lyase</keyword>
<sequence>MRQAKVQRRTSETDISVEINLDGSGQAIIDTSIPFFDHMLTLFARHGLFDLTIKGRGDTEIDDHHLVEDMGICLGEAVKEAMGDKAGMTRYGTATIPMDETLCAVNLDVSGRPYLIYHVDFSAGARAGGFDLQLVREFFKSFSDHSGITLHINLFYGENNHHISEAIFKAFARALGMAVTTDSRISGVLSTKGCL</sequence>
<dbReference type="GO" id="GO:0005737">
    <property type="term" value="C:cytoplasm"/>
    <property type="evidence" value="ECO:0007669"/>
    <property type="project" value="UniProtKB-SubCell"/>
</dbReference>
<evidence type="ECO:0000313" key="9">
    <source>
        <dbReference type="Proteomes" id="UP000198744"/>
    </source>
</evidence>
<dbReference type="CDD" id="cd07914">
    <property type="entry name" value="IGPD"/>
    <property type="match status" value="1"/>
</dbReference>
<dbReference type="PANTHER" id="PTHR23133">
    <property type="entry name" value="IMIDAZOLEGLYCEROL-PHOSPHATE DEHYDRATASE HIS7"/>
    <property type="match status" value="1"/>
</dbReference>
<dbReference type="InterPro" id="IPR038494">
    <property type="entry name" value="IGPD_sf"/>
</dbReference>
<comment type="catalytic activity">
    <reaction evidence="6 7">
        <text>D-erythro-1-(imidazol-4-yl)glycerol 3-phosphate = 3-(imidazol-4-yl)-2-oxopropyl phosphate + H2O</text>
        <dbReference type="Rhea" id="RHEA:11040"/>
        <dbReference type="ChEBI" id="CHEBI:15377"/>
        <dbReference type="ChEBI" id="CHEBI:57766"/>
        <dbReference type="ChEBI" id="CHEBI:58278"/>
        <dbReference type="EC" id="4.2.1.19"/>
    </reaction>
</comment>
<dbReference type="InterPro" id="IPR020565">
    <property type="entry name" value="ImidazoleglycerP_deHydtase_CS"/>
</dbReference>
<evidence type="ECO:0000256" key="7">
    <source>
        <dbReference type="RuleBase" id="RU000599"/>
    </source>
</evidence>
<dbReference type="Gene3D" id="3.30.230.40">
    <property type="entry name" value="Imidazole glycerol phosphate dehydratase, domain 1"/>
    <property type="match status" value="2"/>
</dbReference>
<comment type="subcellular location">
    <subcellularLocation>
        <location evidence="6 7">Cytoplasm</location>
    </subcellularLocation>
</comment>
<evidence type="ECO:0000313" key="8">
    <source>
        <dbReference type="EMBL" id="SEL93237.1"/>
    </source>
</evidence>
<gene>
    <name evidence="6" type="primary">hisB</name>
    <name evidence="8" type="ORF">SAMN04489760_10134</name>
</gene>
<dbReference type="UniPathway" id="UPA00031">
    <property type="reaction ID" value="UER00011"/>
</dbReference>
<evidence type="ECO:0000256" key="3">
    <source>
        <dbReference type="ARBA" id="ARBA00022605"/>
    </source>
</evidence>
<dbReference type="HAMAP" id="MF_00076">
    <property type="entry name" value="HisB"/>
    <property type="match status" value="1"/>
</dbReference>
<comment type="similarity">
    <text evidence="6 7">Belongs to the imidazoleglycerol-phosphate dehydratase family.</text>
</comment>
<keyword evidence="4 6" id="KW-0368">Histidine biosynthesis</keyword>
<evidence type="ECO:0000256" key="2">
    <source>
        <dbReference type="ARBA" id="ARBA00016664"/>
    </source>
</evidence>
<comment type="pathway">
    <text evidence="1 6 7">Amino-acid biosynthesis; L-histidine biosynthesis; L-histidine from 5-phospho-alpha-D-ribose 1-diphosphate: step 6/9.</text>
</comment>
<dbReference type="STRING" id="43775.SAMN04489760_10134"/>
<dbReference type="InterPro" id="IPR020568">
    <property type="entry name" value="Ribosomal_Su5_D2-typ_SF"/>
</dbReference>
<dbReference type="EC" id="4.2.1.19" evidence="6 7"/>
<dbReference type="SUPFAM" id="SSF54211">
    <property type="entry name" value="Ribosomal protein S5 domain 2-like"/>
    <property type="match status" value="2"/>
</dbReference>
<protein>
    <recommendedName>
        <fullName evidence="2 6">Imidazoleglycerol-phosphate dehydratase</fullName>
        <shortName evidence="6">IGPD</shortName>
        <ecNumber evidence="6 7">4.2.1.19</ecNumber>
    </recommendedName>
</protein>
<keyword evidence="9" id="KW-1185">Reference proteome</keyword>
<evidence type="ECO:0000256" key="6">
    <source>
        <dbReference type="HAMAP-Rule" id="MF_00076"/>
    </source>
</evidence>
<evidence type="ECO:0000256" key="4">
    <source>
        <dbReference type="ARBA" id="ARBA00023102"/>
    </source>
</evidence>
<evidence type="ECO:0000256" key="1">
    <source>
        <dbReference type="ARBA" id="ARBA00005047"/>
    </source>
</evidence>
<dbReference type="PANTHER" id="PTHR23133:SF2">
    <property type="entry name" value="IMIDAZOLEGLYCEROL-PHOSPHATE DEHYDRATASE"/>
    <property type="match status" value="1"/>
</dbReference>
<dbReference type="Pfam" id="PF00475">
    <property type="entry name" value="IGPD"/>
    <property type="match status" value="1"/>
</dbReference>
<accession>A0A1H7UAC4</accession>
<evidence type="ECO:0000256" key="5">
    <source>
        <dbReference type="ARBA" id="ARBA00023239"/>
    </source>
</evidence>
<dbReference type="AlphaFoldDB" id="A0A1H7UAC4"/>
<dbReference type="PROSITE" id="PS00955">
    <property type="entry name" value="IGP_DEHYDRATASE_2"/>
    <property type="match status" value="1"/>
</dbReference>
<dbReference type="FunFam" id="3.30.230.40:FF:000003">
    <property type="entry name" value="Imidazoleglycerol-phosphate dehydratase HisB"/>
    <property type="match status" value="1"/>
</dbReference>
<dbReference type="GO" id="GO:0000105">
    <property type="term" value="P:L-histidine biosynthetic process"/>
    <property type="evidence" value="ECO:0007669"/>
    <property type="project" value="UniProtKB-UniRule"/>
</dbReference>
<organism evidence="8 9">
    <name type="scientific">Syntrophus gentianae</name>
    <dbReference type="NCBI Taxonomy" id="43775"/>
    <lineage>
        <taxon>Bacteria</taxon>
        <taxon>Pseudomonadati</taxon>
        <taxon>Thermodesulfobacteriota</taxon>
        <taxon>Syntrophia</taxon>
        <taxon>Syntrophales</taxon>
        <taxon>Syntrophaceae</taxon>
        <taxon>Syntrophus</taxon>
    </lineage>
</organism>
<dbReference type="GO" id="GO:0004424">
    <property type="term" value="F:imidazoleglycerol-phosphate dehydratase activity"/>
    <property type="evidence" value="ECO:0007669"/>
    <property type="project" value="UniProtKB-UniRule"/>
</dbReference>
<dbReference type="EMBL" id="FOBS01000001">
    <property type="protein sequence ID" value="SEL93237.1"/>
    <property type="molecule type" value="Genomic_DNA"/>
</dbReference>